<proteinExistence type="predicted"/>
<evidence type="ECO:0000313" key="1">
    <source>
        <dbReference type="EMBL" id="MBC5677148.1"/>
    </source>
</evidence>
<comment type="caution">
    <text evidence="1">The sequence shown here is derived from an EMBL/GenBank/DDBJ whole genome shotgun (WGS) entry which is preliminary data.</text>
</comment>
<dbReference type="EMBL" id="JACOOS010000005">
    <property type="protein sequence ID" value="MBC5677148.1"/>
    <property type="molecule type" value="Genomic_DNA"/>
</dbReference>
<reference evidence="1 2" key="1">
    <citation type="submission" date="2020-08" db="EMBL/GenBank/DDBJ databases">
        <title>Genome public.</title>
        <authorList>
            <person name="Liu C."/>
            <person name="Sun Q."/>
        </authorList>
    </citation>
    <scope>NUCLEOTIDE SEQUENCE [LARGE SCALE GENOMIC DNA]</scope>
    <source>
        <strain evidence="1 2">NSJ-7</strain>
    </source>
</reference>
<evidence type="ECO:0000313" key="2">
    <source>
        <dbReference type="Proteomes" id="UP000635828"/>
    </source>
</evidence>
<dbReference type="Pfam" id="PF08863">
    <property type="entry name" value="YolD"/>
    <property type="match status" value="1"/>
</dbReference>
<protein>
    <submittedName>
        <fullName evidence="1">YolD-like family protein</fullName>
    </submittedName>
</protein>
<dbReference type="InterPro" id="IPR014962">
    <property type="entry name" value="YolD"/>
</dbReference>
<name>A0ABR7FQN2_9FIRM</name>
<sequence length="102" mass="12147">MKTDRARQFLPFAALKGYEEMLREMERTTEPKRELMEEDARRLNEIIKCIKKGSYVYILHYENGTYTTTEGSVAFIDEVYHKIFIGEDKIDFNDIWDIVIKS</sequence>
<gene>
    <name evidence="1" type="ORF">H8S22_05880</name>
</gene>
<dbReference type="RefSeq" id="WP_034549258.1">
    <property type="nucleotide sequence ID" value="NZ_JACOOS010000005.1"/>
</dbReference>
<organism evidence="1 2">
    <name type="scientific">Anaerostipes hominis</name>
    <name type="common">ex Liu et al. 2021</name>
    <dbReference type="NCBI Taxonomy" id="2763018"/>
    <lineage>
        <taxon>Bacteria</taxon>
        <taxon>Bacillati</taxon>
        <taxon>Bacillota</taxon>
        <taxon>Clostridia</taxon>
        <taxon>Lachnospirales</taxon>
        <taxon>Lachnospiraceae</taxon>
        <taxon>Anaerostipes</taxon>
    </lineage>
</organism>
<keyword evidence="2" id="KW-1185">Reference proteome</keyword>
<dbReference type="Proteomes" id="UP000635828">
    <property type="component" value="Unassembled WGS sequence"/>
</dbReference>
<accession>A0ABR7FQN2</accession>